<dbReference type="Pfam" id="PF13561">
    <property type="entry name" value="adh_short_C2"/>
    <property type="match status" value="1"/>
</dbReference>
<dbReference type="PRINTS" id="PR00081">
    <property type="entry name" value="GDHRDH"/>
</dbReference>
<dbReference type="InterPro" id="IPR050259">
    <property type="entry name" value="SDR"/>
</dbReference>
<evidence type="ECO:0000256" key="1">
    <source>
        <dbReference type="ARBA" id="ARBA00006484"/>
    </source>
</evidence>
<dbReference type="Gene3D" id="3.40.50.720">
    <property type="entry name" value="NAD(P)-binding Rossmann-like Domain"/>
    <property type="match status" value="1"/>
</dbReference>
<reference evidence="2 3" key="1">
    <citation type="submission" date="2014-12" db="EMBL/GenBank/DDBJ databases">
        <title>Genome sequencing of Chryseobacterium taiwanense TPW19.</title>
        <authorList>
            <person name="Tan P.W."/>
            <person name="Chan K.-G."/>
        </authorList>
    </citation>
    <scope>NUCLEOTIDE SEQUENCE [LARGE SCALE GENOMIC DNA]</scope>
    <source>
        <strain evidence="2 3">TPW19</strain>
    </source>
</reference>
<dbReference type="InterPro" id="IPR002347">
    <property type="entry name" value="SDR_fam"/>
</dbReference>
<dbReference type="OrthoDB" id="9804774at2"/>
<evidence type="ECO:0000313" key="2">
    <source>
        <dbReference type="EMBL" id="KIC62837.1"/>
    </source>
</evidence>
<gene>
    <name evidence="2" type="ORF">RM51_10985</name>
</gene>
<dbReference type="STRING" id="363331.RM51_10985"/>
<sequence length="262" mass="28739">MKIDLLSKNALVGAGTQGIGAGIAIELAKCGANVTVISRNESKLKDFISLLPVISDHQKHQYLVADFLKFNDYKAIIHDFFRTNSVDILVNNTNGPDAGMALEKNVEDFQVAFDLLFKTVVETTSLALPHMIKQKNGRIINVSSLSVKEPISNLVLSNSIRSAVAAWAKSLSSEVAQHNITINNILTGYFDTERIQQLMEGESQRSTISVEELRKARESKIPMKRLGKPEEYGHLVAFLASEYAAYLTGTSIPLDGGLANVY</sequence>
<name>A0A0B4D2L4_9FLAO</name>
<organism evidence="2 3">
    <name type="scientific">Chryseobacterium taiwanense</name>
    <dbReference type="NCBI Taxonomy" id="363331"/>
    <lineage>
        <taxon>Bacteria</taxon>
        <taxon>Pseudomonadati</taxon>
        <taxon>Bacteroidota</taxon>
        <taxon>Flavobacteriia</taxon>
        <taxon>Flavobacteriales</taxon>
        <taxon>Weeksellaceae</taxon>
        <taxon>Chryseobacterium group</taxon>
        <taxon>Chryseobacterium</taxon>
    </lineage>
</organism>
<dbReference type="InterPro" id="IPR036291">
    <property type="entry name" value="NAD(P)-bd_dom_sf"/>
</dbReference>
<dbReference type="EMBL" id="JWTA01000008">
    <property type="protein sequence ID" value="KIC62837.1"/>
    <property type="molecule type" value="Genomic_DNA"/>
</dbReference>
<comment type="caution">
    <text evidence="2">The sequence shown here is derived from an EMBL/GenBank/DDBJ whole genome shotgun (WGS) entry which is preliminary data.</text>
</comment>
<dbReference type="AlphaFoldDB" id="A0A0B4D2L4"/>
<dbReference type="PANTHER" id="PTHR42879">
    <property type="entry name" value="3-OXOACYL-(ACYL-CARRIER-PROTEIN) REDUCTASE"/>
    <property type="match status" value="1"/>
</dbReference>
<dbReference type="PANTHER" id="PTHR42879:SF6">
    <property type="entry name" value="NADPH-DEPENDENT REDUCTASE BACG"/>
    <property type="match status" value="1"/>
</dbReference>
<accession>A0A0B4D2L4</accession>
<protein>
    <submittedName>
        <fullName evidence="2">Short-chain dehydrogenase</fullName>
    </submittedName>
</protein>
<comment type="similarity">
    <text evidence="1">Belongs to the short-chain dehydrogenases/reductases (SDR) family.</text>
</comment>
<dbReference type="SUPFAM" id="SSF51735">
    <property type="entry name" value="NAD(P)-binding Rossmann-fold domains"/>
    <property type="match status" value="1"/>
</dbReference>
<dbReference type="RefSeq" id="WP_039369431.1">
    <property type="nucleotide sequence ID" value="NZ_JWTA01000008.1"/>
</dbReference>
<keyword evidence="3" id="KW-1185">Reference proteome</keyword>
<dbReference type="CDD" id="cd05344">
    <property type="entry name" value="BKR_like_SDR_like"/>
    <property type="match status" value="1"/>
</dbReference>
<proteinExistence type="inferred from homology"/>
<evidence type="ECO:0000313" key="3">
    <source>
        <dbReference type="Proteomes" id="UP000031167"/>
    </source>
</evidence>
<dbReference type="Proteomes" id="UP000031167">
    <property type="component" value="Unassembled WGS sequence"/>
</dbReference>